<evidence type="ECO:0000256" key="1">
    <source>
        <dbReference type="SAM" id="MobiDB-lite"/>
    </source>
</evidence>
<dbReference type="Proteomes" id="UP000708208">
    <property type="component" value="Unassembled WGS sequence"/>
</dbReference>
<feature type="compositionally biased region" description="Basic and acidic residues" evidence="1">
    <location>
        <begin position="21"/>
        <end position="39"/>
    </location>
</feature>
<feature type="non-terminal residue" evidence="2">
    <location>
        <position position="197"/>
    </location>
</feature>
<comment type="caution">
    <text evidence="2">The sequence shown here is derived from an EMBL/GenBank/DDBJ whole genome shotgun (WGS) entry which is preliminary data.</text>
</comment>
<sequence length="197" mass="21432">MESQDDSLLYQSIKTMETHLLDKGGDESLENSSEKDIYLHEGTASSGGEDLSDEDLHDEDDDNGNDPKSNLLTDSASTGGLDDNDNLNHNVKSEMSPFKIQHMKHHHSNHQQTTTPKVFVTWSDVQATAGSSVTPHRGTAQKLPVDYTISQALVFSTQSTSSKPITTADIVTKEKTTELMLTTTPTTSVSPAMTIPV</sequence>
<evidence type="ECO:0000313" key="2">
    <source>
        <dbReference type="EMBL" id="CAG7827616.1"/>
    </source>
</evidence>
<feature type="compositionally biased region" description="Polar residues" evidence="1">
    <location>
        <begin position="67"/>
        <end position="78"/>
    </location>
</feature>
<protein>
    <submittedName>
        <fullName evidence="2">Uncharacterized protein</fullName>
    </submittedName>
</protein>
<dbReference type="AlphaFoldDB" id="A0A8J2L7P0"/>
<keyword evidence="3" id="KW-1185">Reference proteome</keyword>
<dbReference type="EMBL" id="CAJVCH010544180">
    <property type="protein sequence ID" value="CAG7827616.1"/>
    <property type="molecule type" value="Genomic_DNA"/>
</dbReference>
<feature type="compositionally biased region" description="Acidic residues" evidence="1">
    <location>
        <begin position="50"/>
        <end position="64"/>
    </location>
</feature>
<evidence type="ECO:0000313" key="3">
    <source>
        <dbReference type="Proteomes" id="UP000708208"/>
    </source>
</evidence>
<gene>
    <name evidence="2" type="ORF">AFUS01_LOCUS37592</name>
</gene>
<proteinExistence type="predicted"/>
<name>A0A8J2L7P0_9HEXA</name>
<feature type="region of interest" description="Disordered" evidence="1">
    <location>
        <begin position="21"/>
        <end position="91"/>
    </location>
</feature>
<organism evidence="2 3">
    <name type="scientific">Allacma fusca</name>
    <dbReference type="NCBI Taxonomy" id="39272"/>
    <lineage>
        <taxon>Eukaryota</taxon>
        <taxon>Metazoa</taxon>
        <taxon>Ecdysozoa</taxon>
        <taxon>Arthropoda</taxon>
        <taxon>Hexapoda</taxon>
        <taxon>Collembola</taxon>
        <taxon>Symphypleona</taxon>
        <taxon>Sminthuridae</taxon>
        <taxon>Allacma</taxon>
    </lineage>
</organism>
<reference evidence="2" key="1">
    <citation type="submission" date="2021-06" db="EMBL/GenBank/DDBJ databases">
        <authorList>
            <person name="Hodson N. C."/>
            <person name="Mongue J. A."/>
            <person name="Jaron S. K."/>
        </authorList>
    </citation>
    <scope>NUCLEOTIDE SEQUENCE</scope>
</reference>
<accession>A0A8J2L7P0</accession>